<keyword evidence="2" id="KW-1185">Reference proteome</keyword>
<accession>A0A9P8UVS8</accession>
<gene>
    <name evidence="1" type="ORF">BKA67DRAFT_543554</name>
</gene>
<sequence>MHIQVGHDVRNLSRFISVSGANQHSCQSYTNRTLKSTNAILKETVDVELRKTFFINHSRHVDQQRVSVMPHMSCRYFKSPALKRTFLMNHLI</sequence>
<evidence type="ECO:0000313" key="1">
    <source>
        <dbReference type="EMBL" id="KAH6659100.1"/>
    </source>
</evidence>
<dbReference type="AlphaFoldDB" id="A0A9P8UVS8"/>
<proteinExistence type="predicted"/>
<evidence type="ECO:0000313" key="2">
    <source>
        <dbReference type="Proteomes" id="UP000758603"/>
    </source>
</evidence>
<organism evidence="1 2">
    <name type="scientific">Truncatella angustata</name>
    <dbReference type="NCBI Taxonomy" id="152316"/>
    <lineage>
        <taxon>Eukaryota</taxon>
        <taxon>Fungi</taxon>
        <taxon>Dikarya</taxon>
        <taxon>Ascomycota</taxon>
        <taxon>Pezizomycotina</taxon>
        <taxon>Sordariomycetes</taxon>
        <taxon>Xylariomycetidae</taxon>
        <taxon>Amphisphaeriales</taxon>
        <taxon>Sporocadaceae</taxon>
        <taxon>Truncatella</taxon>
    </lineage>
</organism>
<dbReference type="Proteomes" id="UP000758603">
    <property type="component" value="Unassembled WGS sequence"/>
</dbReference>
<name>A0A9P8UVS8_9PEZI</name>
<reference evidence="1" key="1">
    <citation type="journal article" date="2021" name="Nat. Commun.">
        <title>Genetic determinants of endophytism in the Arabidopsis root mycobiome.</title>
        <authorList>
            <person name="Mesny F."/>
            <person name="Miyauchi S."/>
            <person name="Thiergart T."/>
            <person name="Pickel B."/>
            <person name="Atanasova L."/>
            <person name="Karlsson M."/>
            <person name="Huettel B."/>
            <person name="Barry K.W."/>
            <person name="Haridas S."/>
            <person name="Chen C."/>
            <person name="Bauer D."/>
            <person name="Andreopoulos W."/>
            <person name="Pangilinan J."/>
            <person name="LaButti K."/>
            <person name="Riley R."/>
            <person name="Lipzen A."/>
            <person name="Clum A."/>
            <person name="Drula E."/>
            <person name="Henrissat B."/>
            <person name="Kohler A."/>
            <person name="Grigoriev I.V."/>
            <person name="Martin F.M."/>
            <person name="Hacquard S."/>
        </authorList>
    </citation>
    <scope>NUCLEOTIDE SEQUENCE</scope>
    <source>
        <strain evidence="1">MPI-SDFR-AT-0073</strain>
    </source>
</reference>
<dbReference type="RefSeq" id="XP_045963231.1">
    <property type="nucleotide sequence ID" value="XM_046101194.1"/>
</dbReference>
<comment type="caution">
    <text evidence="1">The sequence shown here is derived from an EMBL/GenBank/DDBJ whole genome shotgun (WGS) entry which is preliminary data.</text>
</comment>
<protein>
    <submittedName>
        <fullName evidence="1">Uncharacterized protein</fullName>
    </submittedName>
</protein>
<dbReference type="EMBL" id="JAGPXC010000001">
    <property type="protein sequence ID" value="KAH6659100.1"/>
    <property type="molecule type" value="Genomic_DNA"/>
</dbReference>
<dbReference type="GeneID" id="70130086"/>